<dbReference type="PANTHER" id="PTHR43427">
    <property type="entry name" value="CHLORIDE CHANNEL PROTEIN CLC-E"/>
    <property type="match status" value="1"/>
</dbReference>
<evidence type="ECO:0000256" key="10">
    <source>
        <dbReference type="PROSITE-ProRule" id="PRU00703"/>
    </source>
</evidence>
<evidence type="ECO:0000256" key="1">
    <source>
        <dbReference type="ARBA" id="ARBA00004141"/>
    </source>
</evidence>
<keyword evidence="6 11" id="KW-0472">Membrane</keyword>
<dbReference type="Gene3D" id="3.10.580.10">
    <property type="entry name" value="CBS-domain"/>
    <property type="match status" value="1"/>
</dbReference>
<evidence type="ECO:0000256" key="9">
    <source>
        <dbReference type="ARBA" id="ARBA00023303"/>
    </source>
</evidence>
<evidence type="ECO:0000256" key="3">
    <source>
        <dbReference type="ARBA" id="ARBA00022692"/>
    </source>
</evidence>
<gene>
    <name evidence="13" type="ORF">AUP42_00270</name>
</gene>
<keyword evidence="4 11" id="KW-1133">Transmembrane helix</keyword>
<keyword evidence="10" id="KW-0129">CBS domain</keyword>
<dbReference type="RefSeq" id="WP_062947781.1">
    <property type="nucleotide sequence ID" value="NZ_LPVY01000001.1"/>
</dbReference>
<feature type="transmembrane region" description="Helical" evidence="11">
    <location>
        <begin position="72"/>
        <end position="91"/>
    </location>
</feature>
<evidence type="ECO:0000256" key="6">
    <source>
        <dbReference type="ARBA" id="ARBA00023136"/>
    </source>
</evidence>
<dbReference type="Proteomes" id="UP000076335">
    <property type="component" value="Unassembled WGS sequence"/>
</dbReference>
<evidence type="ECO:0000256" key="2">
    <source>
        <dbReference type="ARBA" id="ARBA00022448"/>
    </source>
</evidence>
<feature type="transmembrane region" description="Helical" evidence="11">
    <location>
        <begin position="405"/>
        <end position="422"/>
    </location>
</feature>
<dbReference type="Gene3D" id="1.10.3080.10">
    <property type="entry name" value="Clc chloride channel"/>
    <property type="match status" value="1"/>
</dbReference>
<evidence type="ECO:0000313" key="13">
    <source>
        <dbReference type="EMBL" id="KZB69485.1"/>
    </source>
</evidence>
<dbReference type="PANTHER" id="PTHR43427:SF6">
    <property type="entry name" value="CHLORIDE CHANNEL PROTEIN CLC-E"/>
    <property type="match status" value="1"/>
</dbReference>
<proteinExistence type="predicted"/>
<dbReference type="SUPFAM" id="SSF81340">
    <property type="entry name" value="Clc chloride channel"/>
    <property type="match status" value="1"/>
</dbReference>
<dbReference type="Pfam" id="PF00571">
    <property type="entry name" value="CBS"/>
    <property type="match status" value="2"/>
</dbReference>
<dbReference type="InterPro" id="IPR000644">
    <property type="entry name" value="CBS_dom"/>
</dbReference>
<evidence type="ECO:0000313" key="14">
    <source>
        <dbReference type="Proteomes" id="UP000076335"/>
    </source>
</evidence>
<keyword evidence="5" id="KW-0406">Ion transport</keyword>
<feature type="transmembrane region" description="Helical" evidence="11">
    <location>
        <begin position="283"/>
        <end position="306"/>
    </location>
</feature>
<dbReference type="GO" id="GO:0034707">
    <property type="term" value="C:chloride channel complex"/>
    <property type="evidence" value="ECO:0007669"/>
    <property type="project" value="UniProtKB-KW"/>
</dbReference>
<dbReference type="EMBL" id="LPVY01000001">
    <property type="protein sequence ID" value="KZB69485.1"/>
    <property type="molecule type" value="Genomic_DNA"/>
</dbReference>
<feature type="transmembrane region" description="Helical" evidence="11">
    <location>
        <begin position="169"/>
        <end position="192"/>
    </location>
</feature>
<dbReference type="InterPro" id="IPR001807">
    <property type="entry name" value="ClC"/>
</dbReference>
<evidence type="ECO:0000259" key="12">
    <source>
        <dbReference type="PROSITE" id="PS51371"/>
    </source>
</evidence>
<comment type="subcellular location">
    <subcellularLocation>
        <location evidence="1">Membrane</location>
        <topology evidence="1">Multi-pass membrane protein</topology>
    </subcellularLocation>
</comment>
<feature type="transmembrane region" description="Helical" evidence="11">
    <location>
        <begin position="318"/>
        <end position="340"/>
    </location>
</feature>
<feature type="transmembrane region" description="Helical" evidence="11">
    <location>
        <begin position="244"/>
        <end position="263"/>
    </location>
</feature>
<dbReference type="AlphaFoldDB" id="A0A154LBM0"/>
<dbReference type="SUPFAM" id="SSF54631">
    <property type="entry name" value="CBS-domain pair"/>
    <property type="match status" value="1"/>
</dbReference>
<protein>
    <submittedName>
        <fullName evidence="13">Chloride channel protein</fullName>
    </submittedName>
</protein>
<evidence type="ECO:0000256" key="8">
    <source>
        <dbReference type="ARBA" id="ARBA00023214"/>
    </source>
</evidence>
<evidence type="ECO:0000256" key="5">
    <source>
        <dbReference type="ARBA" id="ARBA00023065"/>
    </source>
</evidence>
<reference evidence="13 14" key="1">
    <citation type="submission" date="2015-12" db="EMBL/GenBank/DDBJ databases">
        <title>Genome sequence of Thalassospira lucentensis MCCC 1A02072.</title>
        <authorList>
            <person name="Lu L."/>
            <person name="Lai Q."/>
            <person name="Shao Z."/>
            <person name="Qian P."/>
        </authorList>
    </citation>
    <scope>NUCLEOTIDE SEQUENCE [LARGE SCALE GENOMIC DNA]</scope>
    <source>
        <strain evidence="13 14">MCCC 1A02072</strain>
    </source>
</reference>
<feature type="transmembrane region" description="Helical" evidence="11">
    <location>
        <begin position="24"/>
        <end position="44"/>
    </location>
</feature>
<feature type="domain" description="CBS" evidence="12">
    <location>
        <begin position="460"/>
        <end position="518"/>
    </location>
</feature>
<evidence type="ECO:0000256" key="7">
    <source>
        <dbReference type="ARBA" id="ARBA00023173"/>
    </source>
</evidence>
<feature type="transmembrane region" description="Helical" evidence="11">
    <location>
        <begin position="204"/>
        <end position="223"/>
    </location>
</feature>
<keyword evidence="7" id="KW-0869">Chloride channel</keyword>
<dbReference type="CDD" id="cd02205">
    <property type="entry name" value="CBS_pair_SF"/>
    <property type="match status" value="1"/>
</dbReference>
<dbReference type="GO" id="GO:0005254">
    <property type="term" value="F:chloride channel activity"/>
    <property type="evidence" value="ECO:0007669"/>
    <property type="project" value="UniProtKB-KW"/>
</dbReference>
<feature type="transmembrane region" description="Helical" evidence="11">
    <location>
        <begin position="377"/>
        <end position="399"/>
    </location>
</feature>
<keyword evidence="3 11" id="KW-0812">Transmembrane</keyword>
<keyword evidence="8" id="KW-0868">Chloride</keyword>
<dbReference type="InterPro" id="IPR046342">
    <property type="entry name" value="CBS_dom_sf"/>
</dbReference>
<name>A0A154LBM0_9PROT</name>
<feature type="domain" description="CBS" evidence="12">
    <location>
        <begin position="525"/>
        <end position="584"/>
    </location>
</feature>
<dbReference type="PRINTS" id="PR00762">
    <property type="entry name" value="CLCHANNEL"/>
</dbReference>
<dbReference type="CDD" id="cd00400">
    <property type="entry name" value="Voltage_gated_ClC"/>
    <property type="match status" value="1"/>
</dbReference>
<dbReference type="PROSITE" id="PS51371">
    <property type="entry name" value="CBS"/>
    <property type="match status" value="2"/>
</dbReference>
<dbReference type="InterPro" id="IPR050368">
    <property type="entry name" value="ClC-type_chloride_channel"/>
</dbReference>
<keyword evidence="2" id="KW-0813">Transport</keyword>
<evidence type="ECO:0000256" key="11">
    <source>
        <dbReference type="SAM" id="Phobius"/>
    </source>
</evidence>
<dbReference type="Pfam" id="PF00654">
    <property type="entry name" value="Voltage_CLC"/>
    <property type="match status" value="1"/>
</dbReference>
<organism evidence="13 14">
    <name type="scientific">Thalassospira lucentensis</name>
    <dbReference type="NCBI Taxonomy" id="168935"/>
    <lineage>
        <taxon>Bacteria</taxon>
        <taxon>Pseudomonadati</taxon>
        <taxon>Pseudomonadota</taxon>
        <taxon>Alphaproteobacteria</taxon>
        <taxon>Rhodospirillales</taxon>
        <taxon>Thalassospiraceae</taxon>
        <taxon>Thalassospira</taxon>
    </lineage>
</organism>
<dbReference type="InterPro" id="IPR014743">
    <property type="entry name" value="Cl-channel_core"/>
</dbReference>
<comment type="caution">
    <text evidence="13">The sequence shown here is derived from an EMBL/GenBank/DDBJ whole genome shotgun (WGS) entry which is preliminary data.</text>
</comment>
<keyword evidence="9" id="KW-0407">Ion channel</keyword>
<evidence type="ECO:0000256" key="4">
    <source>
        <dbReference type="ARBA" id="ARBA00022989"/>
    </source>
</evidence>
<sequence>MAEKLFKSNQLLGQLRRIVKSEQLVLSILALVVGAMAGGGTILFREGILFVQLLTFGSGEEAVHEYLAHLPAWHLIMVPTLGGLFVGVFIYRFLPERRTHGVADVVDAALFHDARMSSRCGIKSVFISAVSLGTGASLGREGPVVHMGASFGAWLARILHLRRSTARTLLGCGVASAVAASFNAPLAGALFAHEVALGHYALTAFAPIVLASVTGTIITRLYFGSDIAFLLPANEIQSFLEFPAFALLGIAAGITAICVTRAIPVVQMAAKASKIPGWLRPAVAGLVIGIVAIKFPQIVGVGYGAMNDALYGAYGWSFLVQLLIVKAAMVAICIGMGFAGGIFSPALFLGAMLGGAFGVTATAIFPDLSSGYGAYTLVGMGAVAAAMLGAPISTTLIIFELTGDYALTIAVMVASVIASIVMDQFQGGSFFAWQLKCRGLSTRWGREMNLLRMMKVADIMKAEYQTVPLGDGMPSIREKLINAPYSELFVIDDDGRLHGTITLADLRHAAFDPEMGEEVTAGQVARSKPPVLLRTDSIEKAVRLMEQTGEEHLPVINNEEERLMVGFVHEKDAMMAYNNALLELQSEERGDAPPKLF</sequence>
<dbReference type="OrthoDB" id="9767361at2"/>
<accession>A0A154LBM0</accession>
<feature type="transmembrane region" description="Helical" evidence="11">
    <location>
        <begin position="346"/>
        <end position="365"/>
    </location>
</feature>